<proteinExistence type="predicted"/>
<dbReference type="Proteomes" id="UP000694892">
    <property type="component" value="Chromosome 5L"/>
</dbReference>
<accession>A0A974HJD6</accession>
<dbReference type="AlphaFoldDB" id="A0A974HJD6"/>
<sequence length="75" mass="8784">MHLMFVKEPLQLYFLYVILSWETCTAWMRAAFIPDSVAFSQTCPYYTKVPFQLCIGPFKVFEQVRVTGWAVLIIV</sequence>
<protein>
    <submittedName>
        <fullName evidence="1">Uncharacterized protein</fullName>
    </submittedName>
</protein>
<evidence type="ECO:0000313" key="2">
    <source>
        <dbReference type="Proteomes" id="UP000694892"/>
    </source>
</evidence>
<reference evidence="2" key="1">
    <citation type="journal article" date="2016" name="Nature">
        <title>Genome evolution in the allotetraploid frog Xenopus laevis.</title>
        <authorList>
            <person name="Session A.M."/>
            <person name="Uno Y."/>
            <person name="Kwon T."/>
            <person name="Chapman J.A."/>
            <person name="Toyoda A."/>
            <person name="Takahashi S."/>
            <person name="Fukui A."/>
            <person name="Hikosaka A."/>
            <person name="Suzuki A."/>
            <person name="Kondo M."/>
            <person name="van Heeringen S.J."/>
            <person name="Quigley I."/>
            <person name="Heinz S."/>
            <person name="Ogino H."/>
            <person name="Ochi H."/>
            <person name="Hellsten U."/>
            <person name="Lyons J.B."/>
            <person name="Simakov O."/>
            <person name="Putnam N."/>
            <person name="Stites J."/>
            <person name="Kuroki Y."/>
            <person name="Tanaka T."/>
            <person name="Michiue T."/>
            <person name="Watanabe M."/>
            <person name="Bogdanovic O."/>
            <person name="Lister R."/>
            <person name="Georgiou G."/>
            <person name="Paranjpe S.S."/>
            <person name="van Kruijsbergen I."/>
            <person name="Shu S."/>
            <person name="Carlson J."/>
            <person name="Kinoshita T."/>
            <person name="Ohta Y."/>
            <person name="Mawaribuchi S."/>
            <person name="Jenkins J."/>
            <person name="Grimwood J."/>
            <person name="Schmutz J."/>
            <person name="Mitros T."/>
            <person name="Mozaffari S.V."/>
            <person name="Suzuki Y."/>
            <person name="Haramoto Y."/>
            <person name="Yamamoto T.S."/>
            <person name="Takagi C."/>
            <person name="Heald R."/>
            <person name="Miller K."/>
            <person name="Haudenschild C."/>
            <person name="Kitzman J."/>
            <person name="Nakayama T."/>
            <person name="Izutsu Y."/>
            <person name="Robert J."/>
            <person name="Fortriede J."/>
            <person name="Burns K."/>
            <person name="Lotay V."/>
            <person name="Karimi K."/>
            <person name="Yasuoka Y."/>
            <person name="Dichmann D.S."/>
            <person name="Flajnik M.F."/>
            <person name="Houston D.W."/>
            <person name="Shendure J."/>
            <person name="DuPasquier L."/>
            <person name="Vize P.D."/>
            <person name="Zorn A.M."/>
            <person name="Ito M."/>
            <person name="Marcotte E.M."/>
            <person name="Wallingford J.B."/>
            <person name="Ito Y."/>
            <person name="Asashima M."/>
            <person name="Ueno N."/>
            <person name="Matsuda Y."/>
            <person name="Veenstra G.J."/>
            <person name="Fujiyama A."/>
            <person name="Harland R.M."/>
            <person name="Taira M."/>
            <person name="Rokhsar D.S."/>
        </authorList>
    </citation>
    <scope>NUCLEOTIDE SEQUENCE [LARGE SCALE GENOMIC DNA]</scope>
    <source>
        <strain evidence="2">J</strain>
    </source>
</reference>
<dbReference type="EMBL" id="CM004474">
    <property type="protein sequence ID" value="OCT80013.1"/>
    <property type="molecule type" value="Genomic_DNA"/>
</dbReference>
<name>A0A974HJD6_XENLA</name>
<organism evidence="1 2">
    <name type="scientific">Xenopus laevis</name>
    <name type="common">African clawed frog</name>
    <dbReference type="NCBI Taxonomy" id="8355"/>
    <lineage>
        <taxon>Eukaryota</taxon>
        <taxon>Metazoa</taxon>
        <taxon>Chordata</taxon>
        <taxon>Craniata</taxon>
        <taxon>Vertebrata</taxon>
        <taxon>Euteleostomi</taxon>
        <taxon>Amphibia</taxon>
        <taxon>Batrachia</taxon>
        <taxon>Anura</taxon>
        <taxon>Pipoidea</taxon>
        <taxon>Pipidae</taxon>
        <taxon>Xenopodinae</taxon>
        <taxon>Xenopus</taxon>
        <taxon>Xenopus</taxon>
    </lineage>
</organism>
<gene>
    <name evidence="1" type="ORF">XELAEV_18026829mg</name>
</gene>
<evidence type="ECO:0000313" key="1">
    <source>
        <dbReference type="EMBL" id="OCT80013.1"/>
    </source>
</evidence>